<evidence type="ECO:0000313" key="3">
    <source>
        <dbReference type="Proteomes" id="UP000829196"/>
    </source>
</evidence>
<keyword evidence="3" id="KW-1185">Reference proteome</keyword>
<dbReference type="AlphaFoldDB" id="A0A8T3BAK7"/>
<dbReference type="EMBL" id="JAGYWB010000011">
    <property type="protein sequence ID" value="KAI0504506.1"/>
    <property type="molecule type" value="Genomic_DNA"/>
</dbReference>
<name>A0A8T3BAK7_DENNO</name>
<feature type="region of interest" description="Disordered" evidence="1">
    <location>
        <begin position="1"/>
        <end position="30"/>
    </location>
</feature>
<dbReference type="Proteomes" id="UP000829196">
    <property type="component" value="Unassembled WGS sequence"/>
</dbReference>
<comment type="caution">
    <text evidence="2">The sequence shown here is derived from an EMBL/GenBank/DDBJ whole genome shotgun (WGS) entry which is preliminary data.</text>
</comment>
<evidence type="ECO:0000256" key="1">
    <source>
        <dbReference type="SAM" id="MobiDB-lite"/>
    </source>
</evidence>
<proteinExistence type="predicted"/>
<reference evidence="2" key="1">
    <citation type="journal article" date="2022" name="Front. Genet.">
        <title>Chromosome-Scale Assembly of the Dendrobium nobile Genome Provides Insights Into the Molecular Mechanism of the Biosynthesis of the Medicinal Active Ingredient of Dendrobium.</title>
        <authorList>
            <person name="Xu Q."/>
            <person name="Niu S.-C."/>
            <person name="Li K.-L."/>
            <person name="Zheng P.-J."/>
            <person name="Zhang X.-J."/>
            <person name="Jia Y."/>
            <person name="Liu Y."/>
            <person name="Niu Y.-X."/>
            <person name="Yu L.-H."/>
            <person name="Chen D.-F."/>
            <person name="Zhang G.-Q."/>
        </authorList>
    </citation>
    <scope>NUCLEOTIDE SEQUENCE</scope>
    <source>
        <tissue evidence="2">Leaf</tissue>
    </source>
</reference>
<evidence type="ECO:0000313" key="2">
    <source>
        <dbReference type="EMBL" id="KAI0504506.1"/>
    </source>
</evidence>
<protein>
    <submittedName>
        <fullName evidence="2">Uncharacterized protein</fullName>
    </submittedName>
</protein>
<sequence length="76" mass="8290">MLGIEGQDINQGNLAWSPMEPQMNTSNSFRPLGSKKVEIQVVGVVENMSGLRQPALDLKFERMVTGEKGTAVLIDS</sequence>
<accession>A0A8T3BAK7</accession>
<gene>
    <name evidence="2" type="ORF">KFK09_015458</name>
</gene>
<organism evidence="2 3">
    <name type="scientific">Dendrobium nobile</name>
    <name type="common">Orchid</name>
    <dbReference type="NCBI Taxonomy" id="94219"/>
    <lineage>
        <taxon>Eukaryota</taxon>
        <taxon>Viridiplantae</taxon>
        <taxon>Streptophyta</taxon>
        <taxon>Embryophyta</taxon>
        <taxon>Tracheophyta</taxon>
        <taxon>Spermatophyta</taxon>
        <taxon>Magnoliopsida</taxon>
        <taxon>Liliopsida</taxon>
        <taxon>Asparagales</taxon>
        <taxon>Orchidaceae</taxon>
        <taxon>Epidendroideae</taxon>
        <taxon>Malaxideae</taxon>
        <taxon>Dendrobiinae</taxon>
        <taxon>Dendrobium</taxon>
    </lineage>
</organism>